<dbReference type="Proteomes" id="UP001499924">
    <property type="component" value="Unassembled WGS sequence"/>
</dbReference>
<keyword evidence="4" id="KW-1185">Reference proteome</keyword>
<proteinExistence type="inferred from homology"/>
<sequence length="155" mass="17608">MSAPATRPPRMPPPWFVHTAWRVHRALHRLSGGRFLWTPANKRGWGALRLTTIGRTSGQERTVLIGYLEDGADLVALAMNGWDEGHPSWWLNLQEHPDAVVRLAGAEPRPVHARQAEGEERDRLWQRWAEINPDLDGYAGRRSTMTPVVVLEPRD</sequence>
<dbReference type="PANTHER" id="PTHR39428:SF3">
    <property type="entry name" value="DEAZAFLAVIN-DEPENDENT NITROREDUCTASE"/>
    <property type="match status" value="1"/>
</dbReference>
<comment type="similarity">
    <text evidence="1">Belongs to the F420H(2)-dependent quinone reductase family.</text>
</comment>
<evidence type="ECO:0000313" key="3">
    <source>
        <dbReference type="EMBL" id="GAA3162849.1"/>
    </source>
</evidence>
<dbReference type="Pfam" id="PF04075">
    <property type="entry name" value="F420H2_quin_red"/>
    <property type="match status" value="1"/>
</dbReference>
<evidence type="ECO:0000256" key="1">
    <source>
        <dbReference type="ARBA" id="ARBA00008710"/>
    </source>
</evidence>
<name>A0ABP6P0V4_9ACTN</name>
<organism evidence="3 4">
    <name type="scientific">Blastococcus jejuensis</name>
    <dbReference type="NCBI Taxonomy" id="351224"/>
    <lineage>
        <taxon>Bacteria</taxon>
        <taxon>Bacillati</taxon>
        <taxon>Actinomycetota</taxon>
        <taxon>Actinomycetes</taxon>
        <taxon>Geodermatophilales</taxon>
        <taxon>Geodermatophilaceae</taxon>
        <taxon>Blastococcus</taxon>
    </lineage>
</organism>
<dbReference type="NCBIfam" id="TIGR00026">
    <property type="entry name" value="hi_GC_TIGR00026"/>
    <property type="match status" value="1"/>
</dbReference>
<dbReference type="PANTHER" id="PTHR39428">
    <property type="entry name" value="F420H(2)-DEPENDENT QUINONE REDUCTASE RV1261C"/>
    <property type="match status" value="1"/>
</dbReference>
<dbReference type="InterPro" id="IPR012349">
    <property type="entry name" value="Split_barrel_FMN-bd"/>
</dbReference>
<evidence type="ECO:0000256" key="2">
    <source>
        <dbReference type="ARBA" id="ARBA00049106"/>
    </source>
</evidence>
<dbReference type="Gene3D" id="2.30.110.10">
    <property type="entry name" value="Electron Transport, Fmn-binding Protein, Chain A"/>
    <property type="match status" value="1"/>
</dbReference>
<accession>A0ABP6P0V4</accession>
<gene>
    <name evidence="3" type="ORF">GCM10010531_13460</name>
</gene>
<evidence type="ECO:0000313" key="4">
    <source>
        <dbReference type="Proteomes" id="UP001499924"/>
    </source>
</evidence>
<comment type="catalytic activity">
    <reaction evidence="2">
        <text>oxidized coenzyme F420-(gamma-L-Glu)(n) + a quinol + H(+) = reduced coenzyme F420-(gamma-L-Glu)(n) + a quinone</text>
        <dbReference type="Rhea" id="RHEA:39663"/>
        <dbReference type="Rhea" id="RHEA-COMP:12939"/>
        <dbReference type="Rhea" id="RHEA-COMP:14378"/>
        <dbReference type="ChEBI" id="CHEBI:15378"/>
        <dbReference type="ChEBI" id="CHEBI:24646"/>
        <dbReference type="ChEBI" id="CHEBI:132124"/>
        <dbReference type="ChEBI" id="CHEBI:133980"/>
        <dbReference type="ChEBI" id="CHEBI:139511"/>
    </reaction>
</comment>
<dbReference type="EMBL" id="BAAAVV010000002">
    <property type="protein sequence ID" value="GAA3162849.1"/>
    <property type="molecule type" value="Genomic_DNA"/>
</dbReference>
<dbReference type="InterPro" id="IPR004378">
    <property type="entry name" value="F420H2_quin_Rdtase"/>
</dbReference>
<reference evidence="4" key="1">
    <citation type="journal article" date="2019" name="Int. J. Syst. Evol. Microbiol.">
        <title>The Global Catalogue of Microorganisms (GCM) 10K type strain sequencing project: providing services to taxonomists for standard genome sequencing and annotation.</title>
        <authorList>
            <consortium name="The Broad Institute Genomics Platform"/>
            <consortium name="The Broad Institute Genome Sequencing Center for Infectious Disease"/>
            <person name="Wu L."/>
            <person name="Ma J."/>
        </authorList>
    </citation>
    <scope>NUCLEOTIDE SEQUENCE [LARGE SCALE GENOMIC DNA]</scope>
    <source>
        <strain evidence="4">JCM 15614</strain>
    </source>
</reference>
<dbReference type="RefSeq" id="WP_344687931.1">
    <property type="nucleotide sequence ID" value="NZ_BAAAVV010000002.1"/>
</dbReference>
<protein>
    <submittedName>
        <fullName evidence="3">Nitroreductase/quinone reductase family protein</fullName>
    </submittedName>
</protein>
<comment type="caution">
    <text evidence="3">The sequence shown here is derived from an EMBL/GenBank/DDBJ whole genome shotgun (WGS) entry which is preliminary data.</text>
</comment>